<proteinExistence type="predicted"/>
<comment type="caution">
    <text evidence="1">The sequence shown here is derived from an EMBL/GenBank/DDBJ whole genome shotgun (WGS) entry which is preliminary data.</text>
</comment>
<evidence type="ECO:0000313" key="1">
    <source>
        <dbReference type="EMBL" id="NUZ07343.1"/>
    </source>
</evidence>
<reference evidence="1 2" key="1">
    <citation type="submission" date="2020-06" db="EMBL/GenBank/DDBJ databases">
        <title>Schlegella sp. ID0723 isolated from air conditioner.</title>
        <authorList>
            <person name="Kim D.Y."/>
            <person name="Kim D.-U."/>
        </authorList>
    </citation>
    <scope>NUCLEOTIDE SEQUENCE [LARGE SCALE GENOMIC DNA]</scope>
    <source>
        <strain evidence="1 2">ID0723</strain>
    </source>
</reference>
<dbReference type="RefSeq" id="WP_176070186.1">
    <property type="nucleotide sequence ID" value="NZ_JABWMJ010000007.1"/>
</dbReference>
<name>A0A7Y6NQ89_9BURK</name>
<protein>
    <submittedName>
        <fullName evidence="1">Uncharacterized protein</fullName>
    </submittedName>
</protein>
<dbReference type="Proteomes" id="UP000529637">
    <property type="component" value="Unassembled WGS sequence"/>
</dbReference>
<dbReference type="EMBL" id="JABWMJ010000007">
    <property type="protein sequence ID" value="NUZ07343.1"/>
    <property type="molecule type" value="Genomic_DNA"/>
</dbReference>
<dbReference type="AlphaFoldDB" id="A0A7Y6NQ89"/>
<accession>A0A7Y6NQ89</accession>
<sequence>MPANAPPFRLGDLRTSGLSSLIDADGSATLRIERIEVSDLALQTPLGPVNAASAVLSDVTARLGPARGDAGLVDRIVGARIGSLQLRGASLGPVAWPAGGAPSAPVRRHWRFEPLATLDGAVHADIKDAAWIFDAHVTIPIAHGRVDFNRATVEHIGPDSSMGISRMGIYVDAPNGRNYLYLLSATRVPGANFERRGALLSSWSSDRGSIDLQPFAECFLSGVSIGAPARGSAEMIARTRMRAELRLGDGVIGDERARAVLTGRERGRNRIELSSSPSGPQLVVRVLELAAAETHLALFGMPVSSGTLAGTLSAQITGSPGASNVVANIGELTLNDIVCGDPAAVAASRRD</sequence>
<gene>
    <name evidence="1" type="ORF">HQN59_16390</name>
</gene>
<keyword evidence="2" id="KW-1185">Reference proteome</keyword>
<organism evidence="1 2">
    <name type="scientific">Piscinibacter koreensis</name>
    <dbReference type="NCBI Taxonomy" id="2742824"/>
    <lineage>
        <taxon>Bacteria</taxon>
        <taxon>Pseudomonadati</taxon>
        <taxon>Pseudomonadota</taxon>
        <taxon>Betaproteobacteria</taxon>
        <taxon>Burkholderiales</taxon>
        <taxon>Sphaerotilaceae</taxon>
        <taxon>Piscinibacter</taxon>
    </lineage>
</organism>
<evidence type="ECO:0000313" key="2">
    <source>
        <dbReference type="Proteomes" id="UP000529637"/>
    </source>
</evidence>